<keyword evidence="10" id="KW-0325">Glycoprotein</keyword>
<dbReference type="SUPFAM" id="SSF53822">
    <property type="entry name" value="Periplasmic binding protein-like I"/>
    <property type="match status" value="1"/>
</dbReference>
<dbReference type="Pfam" id="PF01094">
    <property type="entry name" value="ANF_receptor"/>
    <property type="match status" value="1"/>
</dbReference>
<dbReference type="Gene3D" id="3.40.50.2300">
    <property type="match status" value="2"/>
</dbReference>
<keyword evidence="9 13" id="KW-0675">Receptor</keyword>
<evidence type="ECO:0000313" key="17">
    <source>
        <dbReference type="EMBL" id="KAG0481544.1"/>
    </source>
</evidence>
<dbReference type="PRINTS" id="PR00248">
    <property type="entry name" value="GPCRMGR"/>
</dbReference>
<dbReference type="AlphaFoldDB" id="A0A835R3L9"/>
<dbReference type="OrthoDB" id="756017at2759"/>
<evidence type="ECO:0000259" key="16">
    <source>
        <dbReference type="SMART" id="SM00079"/>
    </source>
</evidence>
<keyword evidence="11 13" id="KW-1071">Ligand-gated ion channel</keyword>
<keyword evidence="7 13" id="KW-0406">Ion transport</keyword>
<keyword evidence="14" id="KW-1015">Disulfide bond</keyword>
<feature type="disulfide bond" evidence="14">
    <location>
        <begin position="672"/>
        <end position="723"/>
    </location>
</feature>
<keyword evidence="5" id="KW-0732">Signal</keyword>
<dbReference type="InterPro" id="IPR000337">
    <property type="entry name" value="GPCR_3"/>
</dbReference>
<dbReference type="SUPFAM" id="SSF53850">
    <property type="entry name" value="Periplasmic binding protein-like II"/>
    <property type="match status" value="1"/>
</dbReference>
<reference evidence="17 18" key="1">
    <citation type="journal article" date="2020" name="Nat. Food">
        <title>A phased Vanilla planifolia genome enables genetic improvement of flavour and production.</title>
        <authorList>
            <person name="Hasing T."/>
            <person name="Tang H."/>
            <person name="Brym M."/>
            <person name="Khazi F."/>
            <person name="Huang T."/>
            <person name="Chambers A.H."/>
        </authorList>
    </citation>
    <scope>NUCLEOTIDE SEQUENCE [LARGE SCALE GENOMIC DNA]</scope>
    <source>
        <tissue evidence="17">Leaf</tissue>
    </source>
</reference>
<keyword evidence="8 13" id="KW-0472">Membrane</keyword>
<dbReference type="InterPro" id="IPR028082">
    <property type="entry name" value="Peripla_BP_I"/>
</dbReference>
<keyword evidence="3 13" id="KW-0813">Transport</keyword>
<name>A0A835R3L9_VANPL</name>
<evidence type="ECO:0000256" key="15">
    <source>
        <dbReference type="SAM" id="Phobius"/>
    </source>
</evidence>
<accession>A0A835R3L9</accession>
<dbReference type="InterPro" id="IPR001828">
    <property type="entry name" value="ANF_lig-bd_rcpt"/>
</dbReference>
<evidence type="ECO:0000256" key="10">
    <source>
        <dbReference type="ARBA" id="ARBA00023180"/>
    </source>
</evidence>
<keyword evidence="4 15" id="KW-0812">Transmembrane</keyword>
<feature type="transmembrane region" description="Helical" evidence="15">
    <location>
        <begin position="567"/>
        <end position="587"/>
    </location>
</feature>
<dbReference type="InterPro" id="IPR017103">
    <property type="entry name" value="Iontropic_Glu_rcpt_pln"/>
</dbReference>
<gene>
    <name evidence="17" type="ORF">HPP92_012402</name>
</gene>
<dbReference type="FunFam" id="3.40.190.10:FF:000217">
    <property type="entry name" value="Glutamate receptor"/>
    <property type="match status" value="1"/>
</dbReference>
<evidence type="ECO:0000256" key="9">
    <source>
        <dbReference type="ARBA" id="ARBA00023170"/>
    </source>
</evidence>
<keyword evidence="18" id="KW-1185">Reference proteome</keyword>
<evidence type="ECO:0000256" key="3">
    <source>
        <dbReference type="ARBA" id="ARBA00022448"/>
    </source>
</evidence>
<dbReference type="FunFam" id="3.40.50.2300:FF:000188">
    <property type="entry name" value="Glutamate receptor"/>
    <property type="match status" value="1"/>
</dbReference>
<comment type="subcellular location">
    <subcellularLocation>
        <location evidence="1">Membrane</location>
        <topology evidence="1">Multi-pass membrane protein</topology>
    </subcellularLocation>
</comment>
<dbReference type="Proteomes" id="UP000636800">
    <property type="component" value="Chromosome 5"/>
</dbReference>
<dbReference type="CDD" id="cd13686">
    <property type="entry name" value="GluR_Plant"/>
    <property type="match status" value="1"/>
</dbReference>
<dbReference type="EMBL" id="JADCNL010000005">
    <property type="protein sequence ID" value="KAG0481544.1"/>
    <property type="molecule type" value="Genomic_DNA"/>
</dbReference>
<evidence type="ECO:0000256" key="7">
    <source>
        <dbReference type="ARBA" id="ARBA00023065"/>
    </source>
</evidence>
<evidence type="ECO:0000256" key="8">
    <source>
        <dbReference type="ARBA" id="ARBA00023136"/>
    </source>
</evidence>
<dbReference type="InterPro" id="IPR044440">
    <property type="entry name" value="GABAb_receptor_plant_PBP1"/>
</dbReference>
<dbReference type="PIRSF" id="PIRSF037090">
    <property type="entry name" value="Iontro_Glu-like_rcpt_pln"/>
    <property type="match status" value="1"/>
</dbReference>
<sequence>MDNPHIEKMEQGLGWNAVADGENLSSTAKFDVGVILDMNTWLGKISWSCMLMAADDFYEDSEDDVVNAGLSAYEFITKVRVRAIMGPQTSSESKFVAELGSKFHVPTISFTSTTPFLSSTTRTPYFIPTAISDSVQAKVIAALIQTFKWREAILLMEDSDFGIGIASHLIDSFQDIDASISHKCMISLPSTISQILQKLGPLKNMQVKVFVVHASYDLVSRIFVAAKEAAMMSEGYAWILTYGTTDYLHLMDPMAIDAMQGVVSVNPYVAASNRLGEFKAKWKNKFYVKKNTSSLQLDQPGIFGLWAYDAVWSLATAAESVHNTWNQSTPVSEGAKLLDSLLKGASNLGGGVMSGNFYISGSLERVKFEIVNVIGSYKKRVGFWTLAHGISRSLNHKAPLYDILWPGDSMRTPNTLERKGGLKRKTGQKKLRIGIPVQQEFHELVNYEWNPFSSRNGNGFSINVFDMVIASLPYNVSYEYIPYMNGNGRMKGTYDDIIHEVYLQNIMLIKYKRKNFDAAVGDISITQSRSFYVDFTVPFSDLGASMLVPVENDAERKDEVKSNLTKIVVSFWLFVVLILTSSYTASLSSMLTVQQLRPTATNVEDLIRSGTSIGYMGDLTSTDKLGIDKSRLKAYYSKEEFNDALSRGSSHGGVSAIIAETPYLKAFLSKYCNNYTMIGPVYKTNGFGFAFSKGSPLVNDISREMTRLSGDIENLFYKSMDECSNNPTVAVKERLAVGSFSGLFLITGLTSAVALLLYISQVIYKQRHLLHYMNHH</sequence>
<dbReference type="Gene3D" id="3.40.190.10">
    <property type="entry name" value="Periplasmic binding protein-like II"/>
    <property type="match status" value="3"/>
</dbReference>
<dbReference type="InterPro" id="IPR015683">
    <property type="entry name" value="Ionotropic_Glu_rcpt"/>
</dbReference>
<dbReference type="CDD" id="cd19990">
    <property type="entry name" value="PBP1_GABAb_receptor_plant"/>
    <property type="match status" value="1"/>
</dbReference>
<dbReference type="Pfam" id="PF00060">
    <property type="entry name" value="Lig_chan"/>
    <property type="match status" value="1"/>
</dbReference>
<evidence type="ECO:0000256" key="12">
    <source>
        <dbReference type="ARBA" id="ARBA00023303"/>
    </source>
</evidence>
<dbReference type="PANTHER" id="PTHR34836:SF9">
    <property type="entry name" value="RECEPTOR LIGAND BINDING REGION DOMAIN-CONTAINING PROTEIN"/>
    <property type="match status" value="1"/>
</dbReference>
<evidence type="ECO:0000256" key="2">
    <source>
        <dbReference type="ARBA" id="ARBA00008685"/>
    </source>
</evidence>
<keyword evidence="12 13" id="KW-0407">Ion channel</keyword>
<evidence type="ECO:0000256" key="13">
    <source>
        <dbReference type="PIRNR" id="PIRNR037090"/>
    </source>
</evidence>
<dbReference type="SMART" id="SM00079">
    <property type="entry name" value="PBPe"/>
    <property type="match status" value="1"/>
</dbReference>
<feature type="domain" description="Ionotropic glutamate receptor C-terminal" evidence="16">
    <location>
        <begin position="430"/>
        <end position="718"/>
    </location>
</feature>
<evidence type="ECO:0000313" key="18">
    <source>
        <dbReference type="Proteomes" id="UP000636800"/>
    </source>
</evidence>
<dbReference type="GO" id="GO:0016020">
    <property type="term" value="C:membrane"/>
    <property type="evidence" value="ECO:0007669"/>
    <property type="project" value="UniProtKB-SubCell"/>
</dbReference>
<evidence type="ECO:0000256" key="4">
    <source>
        <dbReference type="ARBA" id="ARBA00022692"/>
    </source>
</evidence>
<comment type="function">
    <text evidence="13">Glutamate-gated receptor that probably acts as non-selective cation channel.</text>
</comment>
<evidence type="ECO:0000256" key="6">
    <source>
        <dbReference type="ARBA" id="ARBA00022989"/>
    </source>
</evidence>
<protein>
    <recommendedName>
        <fullName evidence="13">Glutamate receptor</fullName>
    </recommendedName>
</protein>
<evidence type="ECO:0000256" key="1">
    <source>
        <dbReference type="ARBA" id="ARBA00004141"/>
    </source>
</evidence>
<dbReference type="GO" id="GO:0004930">
    <property type="term" value="F:G protein-coupled receptor activity"/>
    <property type="evidence" value="ECO:0007669"/>
    <property type="project" value="InterPro"/>
</dbReference>
<keyword evidence="6 15" id="KW-1133">Transmembrane helix</keyword>
<evidence type="ECO:0000256" key="11">
    <source>
        <dbReference type="ARBA" id="ARBA00023286"/>
    </source>
</evidence>
<organism evidence="17 18">
    <name type="scientific">Vanilla planifolia</name>
    <name type="common">Vanilla</name>
    <dbReference type="NCBI Taxonomy" id="51239"/>
    <lineage>
        <taxon>Eukaryota</taxon>
        <taxon>Viridiplantae</taxon>
        <taxon>Streptophyta</taxon>
        <taxon>Embryophyta</taxon>
        <taxon>Tracheophyta</taxon>
        <taxon>Spermatophyta</taxon>
        <taxon>Magnoliopsida</taxon>
        <taxon>Liliopsida</taxon>
        <taxon>Asparagales</taxon>
        <taxon>Orchidaceae</taxon>
        <taxon>Vanilloideae</taxon>
        <taxon>Vanilleae</taxon>
        <taxon>Vanilla</taxon>
    </lineage>
</organism>
<evidence type="ECO:0000256" key="14">
    <source>
        <dbReference type="PIRSR" id="PIRSR037090-50"/>
    </source>
</evidence>
<dbReference type="PANTHER" id="PTHR34836">
    <property type="entry name" value="OS06G0188250 PROTEIN"/>
    <property type="match status" value="1"/>
</dbReference>
<proteinExistence type="inferred from homology"/>
<evidence type="ECO:0000256" key="5">
    <source>
        <dbReference type="ARBA" id="ARBA00022729"/>
    </source>
</evidence>
<comment type="similarity">
    <text evidence="2 13">Belongs to the glutamate-gated ion channel (TC 1.A.10.1) family.</text>
</comment>
<comment type="caution">
    <text evidence="17">The sequence shown here is derived from an EMBL/GenBank/DDBJ whole genome shotgun (WGS) entry which is preliminary data.</text>
</comment>
<feature type="transmembrane region" description="Helical" evidence="15">
    <location>
        <begin position="742"/>
        <end position="764"/>
    </location>
</feature>
<dbReference type="InterPro" id="IPR001320">
    <property type="entry name" value="Iontro_rcpt_C"/>
</dbReference>
<dbReference type="GO" id="GO:0015276">
    <property type="term" value="F:ligand-gated monoatomic ion channel activity"/>
    <property type="evidence" value="ECO:0007669"/>
    <property type="project" value="InterPro"/>
</dbReference>